<organism evidence="1">
    <name type="scientific">Yersinia pestis 16/95</name>
    <dbReference type="NCBI Taxonomy" id="1365102"/>
    <lineage>
        <taxon>Bacteria</taxon>
        <taxon>Pseudomonadati</taxon>
        <taxon>Pseudomonadota</taxon>
        <taxon>Gammaproteobacteria</taxon>
        <taxon>Enterobacterales</taxon>
        <taxon>Yersiniaceae</taxon>
        <taxon>Yersinia</taxon>
    </lineage>
</organism>
<proteinExistence type="predicted"/>
<dbReference type="EMBL" id="HG326189">
    <property type="protein sequence ID" value="CDG15369.1"/>
    <property type="molecule type" value="Other_DNA"/>
</dbReference>
<protein>
    <recommendedName>
        <fullName evidence="2">KleF protein</fullName>
    </recommendedName>
</protein>
<evidence type="ECO:0000313" key="1">
    <source>
        <dbReference type="EMBL" id="CDG15369.1"/>
    </source>
</evidence>
<evidence type="ECO:0008006" key="2">
    <source>
        <dbReference type="Google" id="ProtNLM"/>
    </source>
</evidence>
<reference evidence="1" key="1">
    <citation type="submission" date="2013-06" db="EMBL/GenBank/DDBJ databases">
        <authorList>
            <person name="Ely B."/>
            <person name="Gibbs W."/>
        </authorList>
    </citation>
    <scope>NUCLEOTIDE SEQUENCE</scope>
    <source>
        <strain evidence="1">16/95</strain>
    </source>
</reference>
<dbReference type="InterPro" id="IPR024249">
    <property type="entry name" value="DUF2761"/>
</dbReference>
<reference evidence="1" key="2">
    <citation type="submission" date="2016-06" db="EMBL/GenBank/DDBJ databases">
        <title>Plasmid-mediated doxycycline resistance in a Yersinia pestis strain isolated from a rat.</title>
        <authorList>
            <person name="Cabanel N.C."/>
            <person name="Bouchier C.B."/>
            <person name="Rajerison M."/>
            <person name="Carniel E.C."/>
        </authorList>
    </citation>
    <scope>NUCLEOTIDE SEQUENCE</scope>
    <source>
        <strain evidence="1">16/95</strain>
    </source>
</reference>
<dbReference type="Pfam" id="PF10959">
    <property type="entry name" value="DUF2761"/>
    <property type="match status" value="1"/>
</dbReference>
<dbReference type="AlphaFoldDB" id="A0A193PYP1"/>
<accession>A0A193PYP1</accession>
<name>A0A193PYP1_YERPE</name>
<sequence>MAKQTLPYPPGFVEPTTGRVAVLVREYADSDLNGDAPAYWYSAQSEEWGLDPWRLVEGVDPHVGGGSFDVCFSSGDTRTVGPLMTFFLSAAHAAQLIDAKGEELAVQRATLAVIAAELGIPEPLRVEAKIEGRPAVFYDRDGSTLCACAVGSEFWNEAQAKALMASAIDKARTNF</sequence>